<accession>A0ABT0LJR3</accession>
<gene>
    <name evidence="1" type="ORF">L2764_26810</name>
</gene>
<comment type="caution">
    <text evidence="1">The sequence shown here is derived from an EMBL/GenBank/DDBJ whole genome shotgun (WGS) entry which is preliminary data.</text>
</comment>
<dbReference type="EMBL" id="JAKIKS010000271">
    <property type="protein sequence ID" value="MCL1127963.1"/>
    <property type="molecule type" value="Genomic_DNA"/>
</dbReference>
<dbReference type="Proteomes" id="UP001203423">
    <property type="component" value="Unassembled WGS sequence"/>
</dbReference>
<name>A0ABT0LJR3_9GAMM</name>
<keyword evidence="2" id="KW-1185">Reference proteome</keyword>
<reference evidence="1 2" key="1">
    <citation type="submission" date="2022-01" db="EMBL/GenBank/DDBJ databases">
        <title>Whole genome-based taxonomy of the Shewanellaceae.</title>
        <authorList>
            <person name="Martin-Rodriguez A.J."/>
        </authorList>
    </citation>
    <scope>NUCLEOTIDE SEQUENCE [LARGE SCALE GENOMIC DNA]</scope>
    <source>
        <strain evidence="1 2">DSM 17177</strain>
    </source>
</reference>
<dbReference type="Pfam" id="PF13551">
    <property type="entry name" value="HTH_29"/>
    <property type="match status" value="1"/>
</dbReference>
<dbReference type="SUPFAM" id="SSF46689">
    <property type="entry name" value="Homeodomain-like"/>
    <property type="match status" value="1"/>
</dbReference>
<organism evidence="1 2">
    <name type="scientific">Shewanella surugensis</name>
    <dbReference type="NCBI Taxonomy" id="212020"/>
    <lineage>
        <taxon>Bacteria</taxon>
        <taxon>Pseudomonadati</taxon>
        <taxon>Pseudomonadota</taxon>
        <taxon>Gammaproteobacteria</taxon>
        <taxon>Alteromonadales</taxon>
        <taxon>Shewanellaceae</taxon>
        <taxon>Shewanella</taxon>
    </lineage>
</organism>
<evidence type="ECO:0000313" key="2">
    <source>
        <dbReference type="Proteomes" id="UP001203423"/>
    </source>
</evidence>
<protein>
    <submittedName>
        <fullName evidence="1">Helix-turn-helix domain-containing protein</fullName>
    </submittedName>
</protein>
<sequence>MRIRLLTIAHFQDGLSRTQIANILKISRTSVNRWVSDFLSHGVHALQEKHRSGRPSKLSATQQ</sequence>
<dbReference type="InterPro" id="IPR009057">
    <property type="entry name" value="Homeodomain-like_sf"/>
</dbReference>
<dbReference type="InterPro" id="IPR036388">
    <property type="entry name" value="WH-like_DNA-bd_sf"/>
</dbReference>
<evidence type="ECO:0000313" key="1">
    <source>
        <dbReference type="EMBL" id="MCL1127963.1"/>
    </source>
</evidence>
<dbReference type="Gene3D" id="1.10.10.10">
    <property type="entry name" value="Winged helix-like DNA-binding domain superfamily/Winged helix DNA-binding domain"/>
    <property type="match status" value="1"/>
</dbReference>
<proteinExistence type="predicted"/>